<sequence>MNSSPEPAPDRDTATRRPRSALRALLDLVDLHVIAL</sequence>
<protein>
    <submittedName>
        <fullName evidence="1">Uncharacterized protein</fullName>
    </submittedName>
</protein>
<keyword evidence="2" id="KW-1185">Reference proteome</keyword>
<accession>A0A7W9UNT2</accession>
<evidence type="ECO:0000313" key="2">
    <source>
        <dbReference type="Proteomes" id="UP000585836"/>
    </source>
</evidence>
<evidence type="ECO:0000313" key="1">
    <source>
        <dbReference type="EMBL" id="MBB5925607.1"/>
    </source>
</evidence>
<dbReference type="AlphaFoldDB" id="A0A7W9UNT2"/>
<gene>
    <name evidence="1" type="ORF">FHS34_001061</name>
</gene>
<dbReference type="Proteomes" id="UP000585836">
    <property type="component" value="Unassembled WGS sequence"/>
</dbReference>
<name>A0A7W9UNT2_9ACTN</name>
<proteinExistence type="predicted"/>
<comment type="caution">
    <text evidence="1">The sequence shown here is derived from an EMBL/GenBank/DDBJ whole genome shotgun (WGS) entry which is preliminary data.</text>
</comment>
<dbReference type="EMBL" id="JACHJK010000002">
    <property type="protein sequence ID" value="MBB5925607.1"/>
    <property type="molecule type" value="Genomic_DNA"/>
</dbReference>
<reference evidence="1 2" key="1">
    <citation type="submission" date="2020-08" db="EMBL/GenBank/DDBJ databases">
        <title>Genomic Encyclopedia of Type Strains, Phase III (KMG-III): the genomes of soil and plant-associated and newly described type strains.</title>
        <authorList>
            <person name="Whitman W."/>
        </authorList>
    </citation>
    <scope>NUCLEOTIDE SEQUENCE [LARGE SCALE GENOMIC DNA]</scope>
    <source>
        <strain evidence="1 2">CECT 3313</strain>
    </source>
</reference>
<organism evidence="1 2">
    <name type="scientific">Streptomyces echinatus</name>
    <dbReference type="NCBI Taxonomy" id="67293"/>
    <lineage>
        <taxon>Bacteria</taxon>
        <taxon>Bacillati</taxon>
        <taxon>Actinomycetota</taxon>
        <taxon>Actinomycetes</taxon>
        <taxon>Kitasatosporales</taxon>
        <taxon>Streptomycetaceae</taxon>
        <taxon>Streptomyces</taxon>
    </lineage>
</organism>